<organism evidence="1 2">
    <name type="scientific">Patulibacter medicamentivorans</name>
    <dbReference type="NCBI Taxonomy" id="1097667"/>
    <lineage>
        <taxon>Bacteria</taxon>
        <taxon>Bacillati</taxon>
        <taxon>Actinomycetota</taxon>
        <taxon>Thermoleophilia</taxon>
        <taxon>Solirubrobacterales</taxon>
        <taxon>Patulibacteraceae</taxon>
        <taxon>Patulibacter</taxon>
    </lineage>
</organism>
<name>H0E2F7_9ACTN</name>
<comment type="caution">
    <text evidence="1">The sequence shown here is derived from an EMBL/GenBank/DDBJ whole genome shotgun (WGS) entry which is preliminary data.</text>
</comment>
<dbReference type="PANTHER" id="PTHR43664:SF1">
    <property type="entry name" value="BETA-METHYLMALYL-COA DEHYDRATASE"/>
    <property type="match status" value="1"/>
</dbReference>
<dbReference type="AlphaFoldDB" id="H0E2F7"/>
<gene>
    <name evidence="1" type="ORF">PAI11_09700</name>
</gene>
<keyword evidence="2" id="KW-1185">Reference proteome</keyword>
<dbReference type="InterPro" id="IPR052342">
    <property type="entry name" value="MCH/BMMD"/>
</dbReference>
<dbReference type="EMBL" id="AGUD01000044">
    <property type="protein sequence ID" value="EHN12142.1"/>
    <property type="molecule type" value="Genomic_DNA"/>
</dbReference>
<evidence type="ECO:0000313" key="2">
    <source>
        <dbReference type="Proteomes" id="UP000005143"/>
    </source>
</evidence>
<dbReference type="Gene3D" id="3.10.129.10">
    <property type="entry name" value="Hotdog Thioesterase"/>
    <property type="match status" value="2"/>
</dbReference>
<reference evidence="1 2" key="1">
    <citation type="journal article" date="2013" name="Biodegradation">
        <title>Quantitative proteomic analysis of ibuprofen-degrading Patulibacter sp. strain I11.</title>
        <authorList>
            <person name="Almeida B."/>
            <person name="Kjeldal H."/>
            <person name="Lolas I."/>
            <person name="Knudsen A.D."/>
            <person name="Carvalho G."/>
            <person name="Nielsen K.L."/>
            <person name="Barreto Crespo M.T."/>
            <person name="Stensballe A."/>
            <person name="Nielsen J.L."/>
        </authorList>
    </citation>
    <scope>NUCLEOTIDE SEQUENCE [LARGE SCALE GENOMIC DNA]</scope>
    <source>
        <strain evidence="1 2">I11</strain>
    </source>
</reference>
<dbReference type="RefSeq" id="WP_007571523.1">
    <property type="nucleotide sequence ID" value="NZ_AGUD01000044.1"/>
</dbReference>
<dbReference type="SUPFAM" id="SSF54637">
    <property type="entry name" value="Thioesterase/thiol ester dehydrase-isomerase"/>
    <property type="match status" value="2"/>
</dbReference>
<dbReference type="PATRIC" id="fig|1097667.3.peg.967"/>
<accession>H0E2F7</accession>
<evidence type="ECO:0000313" key="1">
    <source>
        <dbReference type="EMBL" id="EHN12142.1"/>
    </source>
</evidence>
<dbReference type="InterPro" id="IPR029069">
    <property type="entry name" value="HotDog_dom_sf"/>
</dbReference>
<protein>
    <submittedName>
        <fullName evidence="1">p40 protein</fullName>
    </submittedName>
</protein>
<proteinExistence type="predicted"/>
<sequence>MPVDPSVSAQAAGAPPPIPPAPWFDDLERGAVLGDAPAITLTAGLAAAHQAILGDRLRLALDATLAARVTGLDAPLAHPALVCDIAIGQSTGVTQRVRANLFYRGLVLLRPVAIGDTLRTTTTIEALRENRRREGRPPTGLAVLHMVTVDQHDRTVLDFRRCAMLPLRPGAAPTGHADDVDAVPDALDGEALVRAVDGWDLAAFRTASPHGRHADGLAVGDRWQVVGGDVVSSAPELARLSLNVAVVHHDAREAGGRRLVYGGHTIGIAAAQLTRALPNLVTIVGWRRCDHLAPVHEGDTLRSAVEVTAIDPLEAGGALVGLRVDVRADGGGDGTDDDGTPVLAWELIGVMA</sequence>
<dbReference type="Proteomes" id="UP000005143">
    <property type="component" value="Unassembled WGS sequence"/>
</dbReference>
<dbReference type="PANTHER" id="PTHR43664">
    <property type="entry name" value="MONOAMINE OXIDASE-RELATED"/>
    <property type="match status" value="1"/>
</dbReference>
<dbReference type="CDD" id="cd03451">
    <property type="entry name" value="FkbR2"/>
    <property type="match status" value="1"/>
</dbReference>